<evidence type="ECO:0000256" key="2">
    <source>
        <dbReference type="SAM" id="Coils"/>
    </source>
</evidence>
<protein>
    <submittedName>
        <fullName evidence="4">HTH-type transcriptional regulator AdhR</fullName>
    </submittedName>
    <submittedName>
        <fullName evidence="5">MerR family transcriptional regulator</fullName>
    </submittedName>
</protein>
<dbReference type="SUPFAM" id="SSF46955">
    <property type="entry name" value="Putative DNA-binding domain"/>
    <property type="match status" value="1"/>
</dbReference>
<keyword evidence="1" id="KW-0238">DNA-binding</keyword>
<evidence type="ECO:0000313" key="8">
    <source>
        <dbReference type="Proteomes" id="UP000322619"/>
    </source>
</evidence>
<evidence type="ECO:0000256" key="1">
    <source>
        <dbReference type="ARBA" id="ARBA00023125"/>
    </source>
</evidence>
<gene>
    <name evidence="4" type="primary">adhR_1</name>
    <name evidence="4" type="ORF">ACWI_14350</name>
    <name evidence="5" type="ORF">FXB42_15530</name>
    <name evidence="6" type="ORF">LNN31_17955</name>
</gene>
<organism evidence="4 7">
    <name type="scientific">Acetobacterium wieringae</name>
    <dbReference type="NCBI Taxonomy" id="52694"/>
    <lineage>
        <taxon>Bacteria</taxon>
        <taxon>Bacillati</taxon>
        <taxon>Bacillota</taxon>
        <taxon>Clostridia</taxon>
        <taxon>Eubacteriales</taxon>
        <taxon>Eubacteriaceae</taxon>
        <taxon>Acetobacterium</taxon>
    </lineage>
</organism>
<dbReference type="AlphaFoldDB" id="A0A1F2PHQ1"/>
<dbReference type="InterPro" id="IPR000551">
    <property type="entry name" value="MerR-type_HTH_dom"/>
</dbReference>
<evidence type="ECO:0000313" key="7">
    <source>
        <dbReference type="Proteomes" id="UP000176244"/>
    </source>
</evidence>
<evidence type="ECO:0000259" key="3">
    <source>
        <dbReference type="PROSITE" id="PS50937"/>
    </source>
</evidence>
<dbReference type="Proteomes" id="UP001163550">
    <property type="component" value="Chromosome"/>
</dbReference>
<reference evidence="6" key="3">
    <citation type="submission" date="2021-11" db="EMBL/GenBank/DDBJ databases">
        <title>Isoprene-degrading acetogen.</title>
        <authorList>
            <person name="Yang Y."/>
            <person name="Jin H."/>
            <person name="Yan J."/>
        </authorList>
    </citation>
    <scope>NUCLEOTIDE SEQUENCE</scope>
    <source>
        <strain evidence="6">Berkeley</strain>
    </source>
</reference>
<sequence>MTITEVSKKYDLSPDTLRYYERIGLIPPVKRTKSGVRDYDEVSCAWIELAKCMRSAGIPIEALIEYCALTQQGDETISARKELLTDERKKLQEKMDDMQKTLERLNYKIDIYEKAEVTGVLSWDKEKDV</sequence>
<dbReference type="CDD" id="cd01109">
    <property type="entry name" value="HTH_YyaN"/>
    <property type="match status" value="1"/>
</dbReference>
<dbReference type="PROSITE" id="PS50937">
    <property type="entry name" value="HTH_MERR_2"/>
    <property type="match status" value="1"/>
</dbReference>
<dbReference type="EMBL" id="LKEU01000027">
    <property type="protein sequence ID" value="OFV70849.1"/>
    <property type="molecule type" value="Genomic_DNA"/>
</dbReference>
<dbReference type="Proteomes" id="UP000176244">
    <property type="component" value="Unassembled WGS sequence"/>
</dbReference>
<dbReference type="PANTHER" id="PTHR30204">
    <property type="entry name" value="REDOX-CYCLING DRUG-SENSING TRANSCRIPTIONAL ACTIVATOR SOXR"/>
    <property type="match status" value="1"/>
</dbReference>
<dbReference type="EMBL" id="VSLA01000029">
    <property type="protein sequence ID" value="TYC83661.1"/>
    <property type="molecule type" value="Genomic_DNA"/>
</dbReference>
<name>A0A1F2PHQ1_9FIRM</name>
<dbReference type="InterPro" id="IPR009061">
    <property type="entry name" value="DNA-bd_dom_put_sf"/>
</dbReference>
<dbReference type="RefSeq" id="WP_070370760.1">
    <property type="nucleotide sequence ID" value="NZ_CABIIK010000017.1"/>
</dbReference>
<evidence type="ECO:0000313" key="6">
    <source>
        <dbReference type="EMBL" id="UYO62641.1"/>
    </source>
</evidence>
<reference evidence="5 8" key="2">
    <citation type="submission" date="2019-08" db="EMBL/GenBank/DDBJ databases">
        <title>Isolation and enrichment of carboxydotrophic bacteria from anaerobic sludge for the production of bio-based chemicals from syngas.</title>
        <authorList>
            <person name="Antares A.L."/>
            <person name="Moreira J."/>
            <person name="Diender M."/>
            <person name="Parshina S.N."/>
            <person name="Stams A.J.M."/>
            <person name="Alves M."/>
            <person name="Alves J.I."/>
            <person name="Sousa D.Z."/>
        </authorList>
    </citation>
    <scope>NUCLEOTIDE SEQUENCE [LARGE SCALE GENOMIC DNA]</scope>
    <source>
        <strain evidence="5 8">JM</strain>
    </source>
</reference>
<evidence type="ECO:0000313" key="9">
    <source>
        <dbReference type="Proteomes" id="UP001163550"/>
    </source>
</evidence>
<accession>A0A1F2PHQ1</accession>
<evidence type="ECO:0000313" key="5">
    <source>
        <dbReference type="EMBL" id="TYC83661.1"/>
    </source>
</evidence>
<proteinExistence type="predicted"/>
<dbReference type="Proteomes" id="UP000322619">
    <property type="component" value="Unassembled WGS sequence"/>
</dbReference>
<keyword evidence="2" id="KW-0175">Coiled coil</keyword>
<evidence type="ECO:0000313" key="4">
    <source>
        <dbReference type="EMBL" id="OFV70849.1"/>
    </source>
</evidence>
<dbReference type="Pfam" id="PF13411">
    <property type="entry name" value="MerR_1"/>
    <property type="match status" value="1"/>
</dbReference>
<dbReference type="EMBL" id="CP087994">
    <property type="protein sequence ID" value="UYO62641.1"/>
    <property type="molecule type" value="Genomic_DNA"/>
</dbReference>
<feature type="domain" description="HTH merR-type" evidence="3">
    <location>
        <begin position="1"/>
        <end position="69"/>
    </location>
</feature>
<keyword evidence="9" id="KW-1185">Reference proteome</keyword>
<reference evidence="4 7" key="1">
    <citation type="submission" date="2015-09" db="EMBL/GenBank/DDBJ databases">
        <title>Genome sequence of Acetobacterium wieringae DSM 1911.</title>
        <authorList>
            <person name="Poehlein A."/>
            <person name="Bengelsdorf F.R."/>
            <person name="Schiel-Bengelsdorf B."/>
            <person name="Duerre P."/>
            <person name="Daniel R."/>
        </authorList>
    </citation>
    <scope>NUCLEOTIDE SEQUENCE [LARGE SCALE GENOMIC DNA]</scope>
    <source>
        <strain evidence="4 7">DSM 1911</strain>
    </source>
</reference>
<dbReference type="GO" id="GO:0003677">
    <property type="term" value="F:DNA binding"/>
    <property type="evidence" value="ECO:0007669"/>
    <property type="project" value="UniProtKB-KW"/>
</dbReference>
<feature type="coiled-coil region" evidence="2">
    <location>
        <begin position="81"/>
        <end position="115"/>
    </location>
</feature>
<dbReference type="STRING" id="52694.ACWI_14350"/>
<dbReference type="Gene3D" id="1.10.1660.10">
    <property type="match status" value="1"/>
</dbReference>
<dbReference type="GO" id="GO:0003700">
    <property type="term" value="F:DNA-binding transcription factor activity"/>
    <property type="evidence" value="ECO:0007669"/>
    <property type="project" value="InterPro"/>
</dbReference>
<dbReference type="PANTHER" id="PTHR30204:SF98">
    <property type="entry name" value="HTH-TYPE TRANSCRIPTIONAL REGULATOR ADHR"/>
    <property type="match status" value="1"/>
</dbReference>
<dbReference type="OrthoDB" id="9811174at2"/>
<dbReference type="SMART" id="SM00422">
    <property type="entry name" value="HTH_MERR"/>
    <property type="match status" value="1"/>
</dbReference>
<dbReference type="InterPro" id="IPR047057">
    <property type="entry name" value="MerR_fam"/>
</dbReference>